<dbReference type="SMART" id="SM00579">
    <property type="entry name" value="FBD"/>
    <property type="match status" value="1"/>
</dbReference>
<feature type="domain" description="FBD" evidence="1">
    <location>
        <begin position="30"/>
        <end position="101"/>
    </location>
</feature>
<dbReference type="EMBL" id="GISG01200069">
    <property type="protein sequence ID" value="MBA4658336.1"/>
    <property type="molecule type" value="Transcribed_RNA"/>
</dbReference>
<name>A0A7C9A4E1_OPUST</name>
<reference evidence="2" key="2">
    <citation type="submission" date="2020-07" db="EMBL/GenBank/DDBJ databases">
        <authorList>
            <person name="Vera ALvarez R."/>
            <person name="Arias-Moreno D.M."/>
            <person name="Jimenez-Jacinto V."/>
            <person name="Jimenez-Bremont J.F."/>
            <person name="Swaminathan K."/>
            <person name="Moose S.P."/>
            <person name="Guerrero-Gonzalez M.L."/>
            <person name="Marino-Ramirez L."/>
            <person name="Landsman D."/>
            <person name="Rodriguez-Kessler M."/>
            <person name="Delgado-Sanchez P."/>
        </authorList>
    </citation>
    <scope>NUCLEOTIDE SEQUENCE</scope>
    <source>
        <tissue evidence="2">Cladode</tissue>
    </source>
</reference>
<dbReference type="Pfam" id="PF08387">
    <property type="entry name" value="FBD"/>
    <property type="match status" value="1"/>
</dbReference>
<organism evidence="2">
    <name type="scientific">Opuntia streptacantha</name>
    <name type="common">Prickly pear cactus</name>
    <name type="synonym">Opuntia cardona</name>
    <dbReference type="NCBI Taxonomy" id="393608"/>
    <lineage>
        <taxon>Eukaryota</taxon>
        <taxon>Viridiplantae</taxon>
        <taxon>Streptophyta</taxon>
        <taxon>Embryophyta</taxon>
        <taxon>Tracheophyta</taxon>
        <taxon>Spermatophyta</taxon>
        <taxon>Magnoliopsida</taxon>
        <taxon>eudicotyledons</taxon>
        <taxon>Gunneridae</taxon>
        <taxon>Pentapetalae</taxon>
        <taxon>Caryophyllales</taxon>
        <taxon>Cactineae</taxon>
        <taxon>Cactaceae</taxon>
        <taxon>Opuntioideae</taxon>
        <taxon>Opuntia</taxon>
    </lineage>
</organism>
<dbReference type="InterPro" id="IPR006566">
    <property type="entry name" value="FBD"/>
</dbReference>
<accession>A0A7C9A4E1</accession>
<evidence type="ECO:0000259" key="1">
    <source>
        <dbReference type="SMART" id="SM00579"/>
    </source>
</evidence>
<dbReference type="AlphaFoldDB" id="A0A7C9A4E1"/>
<protein>
    <recommendedName>
        <fullName evidence="1">FBD domain-containing protein</fullName>
    </recommendedName>
</protein>
<sequence>MFLKYAPKLKSLVIEEVTNWDYSFESKFAPKHLPCLQSVELRKFEGGPEEMEFVEYILKAGLVLKKMQIFFYYSLAECEIDVYQDLLVLPRSSGICRVEVVREC</sequence>
<proteinExistence type="predicted"/>
<evidence type="ECO:0000313" key="2">
    <source>
        <dbReference type="EMBL" id="MBA4658336.1"/>
    </source>
</evidence>
<reference evidence="2" key="1">
    <citation type="journal article" date="2013" name="J. Plant Res.">
        <title>Effect of fungi and light on seed germination of three Opuntia species from semiarid lands of central Mexico.</title>
        <authorList>
            <person name="Delgado-Sanchez P."/>
            <person name="Jimenez-Bremont J.F."/>
            <person name="Guerrero-Gonzalez Mde L."/>
            <person name="Flores J."/>
        </authorList>
    </citation>
    <scope>NUCLEOTIDE SEQUENCE</scope>
    <source>
        <tissue evidence="2">Cladode</tissue>
    </source>
</reference>